<name>A0A432ZTC1_9GAMM</name>
<dbReference type="Gene3D" id="3.40.50.150">
    <property type="entry name" value="Vaccinia Virus protein VP39"/>
    <property type="match status" value="1"/>
</dbReference>
<evidence type="ECO:0000313" key="1">
    <source>
        <dbReference type="EMBL" id="RUO81185.1"/>
    </source>
</evidence>
<dbReference type="OrthoDB" id="9791944at2"/>
<dbReference type="RefSeq" id="WP_126841048.1">
    <property type="nucleotide sequence ID" value="NZ_PIQH01000002.1"/>
</dbReference>
<evidence type="ECO:0008006" key="3">
    <source>
        <dbReference type="Google" id="ProtNLM"/>
    </source>
</evidence>
<evidence type="ECO:0000313" key="2">
    <source>
        <dbReference type="Proteomes" id="UP000287996"/>
    </source>
</evidence>
<dbReference type="Proteomes" id="UP000287996">
    <property type="component" value="Unassembled WGS sequence"/>
</dbReference>
<dbReference type="Pfam" id="PF13489">
    <property type="entry name" value="Methyltransf_23"/>
    <property type="match status" value="1"/>
</dbReference>
<organism evidence="1 2">
    <name type="scientific">Idiomarina tyrosinivorans</name>
    <dbReference type="NCBI Taxonomy" id="1445662"/>
    <lineage>
        <taxon>Bacteria</taxon>
        <taxon>Pseudomonadati</taxon>
        <taxon>Pseudomonadota</taxon>
        <taxon>Gammaproteobacteria</taxon>
        <taxon>Alteromonadales</taxon>
        <taxon>Idiomarinaceae</taxon>
        <taxon>Idiomarina</taxon>
    </lineage>
</organism>
<sequence length="224" mass="26009">MCSQTLPLVCPLCASQHTHFYHQDKRRRYWHCLNCELVFVEPEYLLSRAQEREIYELHENDPSDEGYRRFLQRAVTPLAKHLTAVHNSALDYGCGPAPTLAILLAELGLTVDNYDPLFAPNRPALQRQYDVVTCTEVVEHFHTPQRDWQQLTQRLQPGGLLVVMTKRVLDAEAFSRWHYKNDPTHVCFYHDNTFAYLAESLGWSMELADKDVVIMKRPLHDSGK</sequence>
<dbReference type="EMBL" id="PIQH01000002">
    <property type="protein sequence ID" value="RUO81185.1"/>
    <property type="molecule type" value="Genomic_DNA"/>
</dbReference>
<dbReference type="InterPro" id="IPR029063">
    <property type="entry name" value="SAM-dependent_MTases_sf"/>
</dbReference>
<keyword evidence="2" id="KW-1185">Reference proteome</keyword>
<proteinExistence type="predicted"/>
<dbReference type="AlphaFoldDB" id="A0A432ZTC1"/>
<accession>A0A432ZTC1</accession>
<protein>
    <recommendedName>
        <fullName evidence="3">Methyltransferase</fullName>
    </recommendedName>
</protein>
<comment type="caution">
    <text evidence="1">The sequence shown here is derived from an EMBL/GenBank/DDBJ whole genome shotgun (WGS) entry which is preliminary data.</text>
</comment>
<gene>
    <name evidence="1" type="ORF">CWI84_02795</name>
</gene>
<reference evidence="1 2" key="1">
    <citation type="journal article" date="2011" name="Front. Microbiol.">
        <title>Genomic signatures of strain selection and enhancement in Bacillus atrophaeus var. globigii, a historical biowarfare simulant.</title>
        <authorList>
            <person name="Gibbons H.S."/>
            <person name="Broomall S.M."/>
            <person name="McNew L.A."/>
            <person name="Daligault H."/>
            <person name="Chapman C."/>
            <person name="Bruce D."/>
            <person name="Karavis M."/>
            <person name="Krepps M."/>
            <person name="McGregor P.A."/>
            <person name="Hong C."/>
            <person name="Park K.H."/>
            <person name="Akmal A."/>
            <person name="Feldman A."/>
            <person name="Lin J.S."/>
            <person name="Chang W.E."/>
            <person name="Higgs B.W."/>
            <person name="Demirev P."/>
            <person name="Lindquist J."/>
            <person name="Liem A."/>
            <person name="Fochler E."/>
            <person name="Read T.D."/>
            <person name="Tapia R."/>
            <person name="Johnson S."/>
            <person name="Bishop-Lilly K.A."/>
            <person name="Detter C."/>
            <person name="Han C."/>
            <person name="Sozhamannan S."/>
            <person name="Rosenzweig C.N."/>
            <person name="Skowronski E.W."/>
        </authorList>
    </citation>
    <scope>NUCLEOTIDE SEQUENCE [LARGE SCALE GENOMIC DNA]</scope>
    <source>
        <strain evidence="1 2">CC-PW-9</strain>
    </source>
</reference>
<dbReference type="SUPFAM" id="SSF53335">
    <property type="entry name" value="S-adenosyl-L-methionine-dependent methyltransferases"/>
    <property type="match status" value="1"/>
</dbReference>